<protein>
    <submittedName>
        <fullName evidence="1">Uncharacterized protein</fullName>
    </submittedName>
</protein>
<comment type="caution">
    <text evidence="1">The sequence shown here is derived from an EMBL/GenBank/DDBJ whole genome shotgun (WGS) entry which is preliminary data.</text>
</comment>
<evidence type="ECO:0000313" key="2">
    <source>
        <dbReference type="Proteomes" id="UP000660611"/>
    </source>
</evidence>
<dbReference type="Proteomes" id="UP000660611">
    <property type="component" value="Unassembled WGS sequence"/>
</dbReference>
<sequence length="69" mass="7553">MPVGHIRVIRLDTDVPQRPQIAAQRLPAAQAVVYVSDLLKREHRDSLEDRHIEGRASIVGGEAIAASDS</sequence>
<dbReference type="EMBL" id="BONQ01000095">
    <property type="protein sequence ID" value="GIG48101.1"/>
    <property type="molecule type" value="Genomic_DNA"/>
</dbReference>
<name>A0A919UDN3_9ACTN</name>
<evidence type="ECO:0000313" key="1">
    <source>
        <dbReference type="EMBL" id="GIG48101.1"/>
    </source>
</evidence>
<organism evidence="1 2">
    <name type="scientific">Dactylosporangium siamense</name>
    <dbReference type="NCBI Taxonomy" id="685454"/>
    <lineage>
        <taxon>Bacteria</taxon>
        <taxon>Bacillati</taxon>
        <taxon>Actinomycetota</taxon>
        <taxon>Actinomycetes</taxon>
        <taxon>Micromonosporales</taxon>
        <taxon>Micromonosporaceae</taxon>
        <taxon>Dactylosporangium</taxon>
    </lineage>
</organism>
<reference evidence="1" key="1">
    <citation type="submission" date="2021-01" db="EMBL/GenBank/DDBJ databases">
        <title>Whole genome shotgun sequence of Dactylosporangium siamense NBRC 106093.</title>
        <authorList>
            <person name="Komaki H."/>
            <person name="Tamura T."/>
        </authorList>
    </citation>
    <scope>NUCLEOTIDE SEQUENCE</scope>
    <source>
        <strain evidence="1">NBRC 106093</strain>
    </source>
</reference>
<keyword evidence="2" id="KW-1185">Reference proteome</keyword>
<gene>
    <name evidence="1" type="ORF">Dsi01nite_061420</name>
</gene>
<proteinExistence type="predicted"/>
<dbReference type="AlphaFoldDB" id="A0A919UDN3"/>
<accession>A0A919UDN3</accession>